<feature type="region of interest" description="Disordered" evidence="8">
    <location>
        <begin position="160"/>
        <end position="214"/>
    </location>
</feature>
<evidence type="ECO:0000256" key="1">
    <source>
        <dbReference type="ARBA" id="ARBA00001946"/>
    </source>
</evidence>
<comment type="caution">
    <text evidence="10">The sequence shown here is derived from an EMBL/GenBank/DDBJ whole genome shotgun (WGS) entry which is preliminary data.</text>
</comment>
<evidence type="ECO:0000256" key="3">
    <source>
        <dbReference type="ARBA" id="ARBA00022723"/>
    </source>
</evidence>
<feature type="compositionally biased region" description="Basic and acidic residues" evidence="8">
    <location>
        <begin position="193"/>
        <end position="204"/>
    </location>
</feature>
<dbReference type="SMART" id="SM00479">
    <property type="entry name" value="EXOIII"/>
    <property type="match status" value="1"/>
</dbReference>
<evidence type="ECO:0000256" key="2">
    <source>
        <dbReference type="ARBA" id="ARBA00022722"/>
    </source>
</evidence>
<dbReference type="InterPro" id="IPR040393">
    <property type="entry name" value="TREX1/2"/>
</dbReference>
<dbReference type="PANTHER" id="PTHR13058:SF19">
    <property type="entry name" value="LD40940P"/>
    <property type="match status" value="1"/>
</dbReference>
<evidence type="ECO:0000256" key="6">
    <source>
        <dbReference type="ARBA" id="ARBA00022842"/>
    </source>
</evidence>
<proteinExistence type="inferred from homology"/>
<gene>
    <name evidence="10" type="primary">Trex2</name>
    <name evidence="10" type="ORF">EVAR_49951_1</name>
</gene>
<protein>
    <submittedName>
        <fullName evidence="10">Three prime repair exonuclease 2</fullName>
    </submittedName>
</protein>
<feature type="domain" description="Exonuclease" evidence="9">
    <location>
        <begin position="7"/>
        <end position="294"/>
    </location>
</feature>
<evidence type="ECO:0000256" key="5">
    <source>
        <dbReference type="ARBA" id="ARBA00022839"/>
    </source>
</evidence>
<dbReference type="Pfam" id="PF00929">
    <property type="entry name" value="RNase_T"/>
    <property type="match status" value="1"/>
</dbReference>
<feature type="compositionally biased region" description="Basic and acidic residues" evidence="8">
    <location>
        <begin position="160"/>
        <end position="170"/>
    </location>
</feature>
<dbReference type="GO" id="GO:0006308">
    <property type="term" value="P:DNA catabolic process"/>
    <property type="evidence" value="ECO:0007669"/>
    <property type="project" value="TreeGrafter"/>
</dbReference>
<dbReference type="AlphaFoldDB" id="A0A4C1XSP1"/>
<dbReference type="InterPro" id="IPR012337">
    <property type="entry name" value="RNaseH-like_sf"/>
</dbReference>
<organism evidence="10 11">
    <name type="scientific">Eumeta variegata</name>
    <name type="common">Bagworm moth</name>
    <name type="synonym">Eumeta japonica</name>
    <dbReference type="NCBI Taxonomy" id="151549"/>
    <lineage>
        <taxon>Eukaryota</taxon>
        <taxon>Metazoa</taxon>
        <taxon>Ecdysozoa</taxon>
        <taxon>Arthropoda</taxon>
        <taxon>Hexapoda</taxon>
        <taxon>Insecta</taxon>
        <taxon>Pterygota</taxon>
        <taxon>Neoptera</taxon>
        <taxon>Endopterygota</taxon>
        <taxon>Lepidoptera</taxon>
        <taxon>Glossata</taxon>
        <taxon>Ditrysia</taxon>
        <taxon>Tineoidea</taxon>
        <taxon>Psychidae</taxon>
        <taxon>Oiketicinae</taxon>
        <taxon>Eumeta</taxon>
    </lineage>
</organism>
<keyword evidence="5 10" id="KW-0269">Exonuclease</keyword>
<dbReference type="SUPFAM" id="SSF53098">
    <property type="entry name" value="Ribonuclease H-like"/>
    <property type="match status" value="1"/>
</dbReference>
<dbReference type="Proteomes" id="UP000299102">
    <property type="component" value="Unassembled WGS sequence"/>
</dbReference>
<feature type="compositionally biased region" description="Polar residues" evidence="8">
    <location>
        <begin position="183"/>
        <end position="192"/>
    </location>
</feature>
<dbReference type="STRING" id="151549.A0A4C1XSP1"/>
<dbReference type="InterPro" id="IPR013520">
    <property type="entry name" value="Ribonucl_H"/>
</dbReference>
<comment type="similarity">
    <text evidence="7">Belongs to the exonuclease superfamily. TREX family.</text>
</comment>
<dbReference type="GO" id="GO:0046872">
    <property type="term" value="F:metal ion binding"/>
    <property type="evidence" value="ECO:0007669"/>
    <property type="project" value="UniProtKB-KW"/>
</dbReference>
<keyword evidence="6" id="KW-0460">Magnesium</keyword>
<keyword evidence="4" id="KW-0378">Hydrolase</keyword>
<keyword evidence="11" id="KW-1185">Reference proteome</keyword>
<evidence type="ECO:0000256" key="8">
    <source>
        <dbReference type="SAM" id="MobiDB-lite"/>
    </source>
</evidence>
<sequence>MPAQISTFVFFDTETTGLPRDENNQTKITELSLVAVSKDDISKATFGTIPRVIKKLSLLLNPQRPISPGAVNLNGLTNEYLQNFPTFGEEFDKIHDFINDLPKPVCLIAHNGYRFDYSILLAECNDANVNLPSDLLCYDSLVGFRALLQNTTISFASLSSEKEMEEKNNANRETGQAEPVKQELQTPDNTRQNVREEEARKQESETQNVSGGKVKQSELVVRKADLTTVSSASDISTEGDKNTSKNEDFSWSSFHLQNLYKRLTNKSPTGAHRAEADCFILLECVVALQFEFIALCESFCKLLTNIPPLQRK</sequence>
<name>A0A4C1XSP1_EUMVA</name>
<dbReference type="GO" id="GO:0008296">
    <property type="term" value="F:3'-5'-DNA exonuclease activity"/>
    <property type="evidence" value="ECO:0007669"/>
    <property type="project" value="TreeGrafter"/>
</dbReference>
<evidence type="ECO:0000256" key="7">
    <source>
        <dbReference type="ARBA" id="ARBA00025769"/>
    </source>
</evidence>
<dbReference type="PANTHER" id="PTHR13058">
    <property type="entry name" value="THREE PRIME REPAIR EXONUCLEASE 1, 2"/>
    <property type="match status" value="1"/>
</dbReference>
<keyword evidence="3" id="KW-0479">Metal-binding</keyword>
<evidence type="ECO:0000256" key="4">
    <source>
        <dbReference type="ARBA" id="ARBA00022801"/>
    </source>
</evidence>
<evidence type="ECO:0000313" key="11">
    <source>
        <dbReference type="Proteomes" id="UP000299102"/>
    </source>
</evidence>
<evidence type="ECO:0000313" key="10">
    <source>
        <dbReference type="EMBL" id="GBP66976.1"/>
    </source>
</evidence>
<keyword evidence="2" id="KW-0540">Nuclease</keyword>
<dbReference type="OrthoDB" id="10250935at2759"/>
<accession>A0A4C1XSP1</accession>
<evidence type="ECO:0000259" key="9">
    <source>
        <dbReference type="SMART" id="SM00479"/>
    </source>
</evidence>
<dbReference type="EMBL" id="BGZK01000973">
    <property type="protein sequence ID" value="GBP66976.1"/>
    <property type="molecule type" value="Genomic_DNA"/>
</dbReference>
<dbReference type="Gene3D" id="3.30.420.10">
    <property type="entry name" value="Ribonuclease H-like superfamily/Ribonuclease H"/>
    <property type="match status" value="1"/>
</dbReference>
<dbReference type="InterPro" id="IPR036397">
    <property type="entry name" value="RNaseH_sf"/>
</dbReference>
<reference evidence="10 11" key="1">
    <citation type="journal article" date="2019" name="Commun. Biol.">
        <title>The bagworm genome reveals a unique fibroin gene that provides high tensile strength.</title>
        <authorList>
            <person name="Kono N."/>
            <person name="Nakamura H."/>
            <person name="Ohtoshi R."/>
            <person name="Tomita M."/>
            <person name="Numata K."/>
            <person name="Arakawa K."/>
        </authorList>
    </citation>
    <scope>NUCLEOTIDE SEQUENCE [LARGE SCALE GENOMIC DNA]</scope>
</reference>
<dbReference type="GO" id="GO:0005737">
    <property type="term" value="C:cytoplasm"/>
    <property type="evidence" value="ECO:0007669"/>
    <property type="project" value="TreeGrafter"/>
</dbReference>
<dbReference type="GO" id="GO:0003676">
    <property type="term" value="F:nucleic acid binding"/>
    <property type="evidence" value="ECO:0007669"/>
    <property type="project" value="InterPro"/>
</dbReference>
<comment type="cofactor">
    <cofactor evidence="1">
        <name>Mg(2+)</name>
        <dbReference type="ChEBI" id="CHEBI:18420"/>
    </cofactor>
</comment>